<proteinExistence type="inferred from homology"/>
<dbReference type="STRING" id="490829.SAMN05421850_107225"/>
<comment type="catalytic activity">
    <reaction evidence="7 9 10">
        <text>2-(2-carboxy-4-methylthiazol-5-yl)ethyl phosphate + 4-amino-2-methyl-5-(diphosphooxymethyl)pyrimidine + 2 H(+) = thiamine phosphate + CO2 + diphosphate</text>
        <dbReference type="Rhea" id="RHEA:47848"/>
        <dbReference type="ChEBI" id="CHEBI:15378"/>
        <dbReference type="ChEBI" id="CHEBI:16526"/>
        <dbReference type="ChEBI" id="CHEBI:33019"/>
        <dbReference type="ChEBI" id="CHEBI:37575"/>
        <dbReference type="ChEBI" id="CHEBI:57841"/>
        <dbReference type="ChEBI" id="CHEBI:62890"/>
        <dbReference type="EC" id="2.5.1.3"/>
    </reaction>
</comment>
<protein>
    <recommendedName>
        <fullName evidence="9">Thiamine-phosphate synthase</fullName>
        <shortName evidence="9">TP synthase</shortName>
        <shortName evidence="9">TPS</shortName>
        <ecNumber evidence="9">2.5.1.3</ecNumber>
    </recommendedName>
    <alternativeName>
        <fullName evidence="9">Thiamine-phosphate pyrophosphorylase</fullName>
        <shortName evidence="9">TMP pyrophosphorylase</shortName>
        <shortName evidence="9">TMP-PPase</shortName>
    </alternativeName>
</protein>
<dbReference type="GO" id="GO:0004789">
    <property type="term" value="F:thiamine-phosphate diphosphorylase activity"/>
    <property type="evidence" value="ECO:0007669"/>
    <property type="project" value="UniProtKB-UniRule"/>
</dbReference>
<dbReference type="CDD" id="cd00564">
    <property type="entry name" value="TMP_TenI"/>
    <property type="match status" value="1"/>
</dbReference>
<dbReference type="EC" id="2.5.1.3" evidence="9"/>
<keyword evidence="3 9" id="KW-0479">Metal-binding</keyword>
<evidence type="ECO:0000256" key="3">
    <source>
        <dbReference type="ARBA" id="ARBA00022723"/>
    </source>
</evidence>
<comment type="catalytic activity">
    <reaction evidence="8 9 10">
        <text>2-[(2R,5Z)-2-carboxy-4-methylthiazol-5(2H)-ylidene]ethyl phosphate + 4-amino-2-methyl-5-(diphosphooxymethyl)pyrimidine + 2 H(+) = thiamine phosphate + CO2 + diphosphate</text>
        <dbReference type="Rhea" id="RHEA:47844"/>
        <dbReference type="ChEBI" id="CHEBI:15378"/>
        <dbReference type="ChEBI" id="CHEBI:16526"/>
        <dbReference type="ChEBI" id="CHEBI:33019"/>
        <dbReference type="ChEBI" id="CHEBI:37575"/>
        <dbReference type="ChEBI" id="CHEBI:57841"/>
        <dbReference type="ChEBI" id="CHEBI:62899"/>
        <dbReference type="EC" id="2.5.1.3"/>
    </reaction>
</comment>
<comment type="similarity">
    <text evidence="9 10">Belongs to the thiamine-phosphate synthase family.</text>
</comment>
<feature type="binding site" evidence="9">
    <location>
        <position position="82"/>
    </location>
    <ligand>
        <name>Mg(2+)</name>
        <dbReference type="ChEBI" id="CHEBI:18420"/>
    </ligand>
</feature>
<feature type="domain" description="Thiamine phosphate synthase/TenI" evidence="12">
    <location>
        <begin position="5"/>
        <end position="181"/>
    </location>
</feature>
<comment type="pathway">
    <text evidence="1 9 11">Cofactor biosynthesis; thiamine diphosphate biosynthesis; thiamine phosphate from 4-amino-2-methyl-5-diphosphomethylpyrimidine and 4-methyl-5-(2-phosphoethyl)-thiazole: step 1/1.</text>
</comment>
<feature type="binding site" evidence="9">
    <location>
        <begin position="178"/>
        <end position="179"/>
    </location>
    <ligand>
        <name>2-[(2R,5Z)-2-carboxy-4-methylthiazol-5(2H)-ylidene]ethyl phosphate</name>
        <dbReference type="ChEBI" id="CHEBI:62899"/>
    </ligand>
</feature>
<dbReference type="Proteomes" id="UP000199340">
    <property type="component" value="Unassembled WGS sequence"/>
</dbReference>
<dbReference type="Pfam" id="PF02581">
    <property type="entry name" value="TMP-TENI"/>
    <property type="match status" value="1"/>
</dbReference>
<dbReference type="GO" id="GO:0009228">
    <property type="term" value="P:thiamine biosynthetic process"/>
    <property type="evidence" value="ECO:0007669"/>
    <property type="project" value="UniProtKB-KW"/>
</dbReference>
<feature type="binding site" evidence="9">
    <location>
        <begin position="30"/>
        <end position="34"/>
    </location>
    <ligand>
        <name>4-amino-2-methyl-5-(diphosphooxymethyl)pyrimidine</name>
        <dbReference type="ChEBI" id="CHEBI:57841"/>
    </ligand>
</feature>
<evidence type="ECO:0000256" key="11">
    <source>
        <dbReference type="RuleBase" id="RU004253"/>
    </source>
</evidence>
<dbReference type="InterPro" id="IPR036206">
    <property type="entry name" value="ThiamineP_synth_sf"/>
</dbReference>
<keyword evidence="5 9" id="KW-0784">Thiamine biosynthesis</keyword>
<keyword evidence="4 9" id="KW-0460">Magnesium</keyword>
<evidence type="ECO:0000256" key="2">
    <source>
        <dbReference type="ARBA" id="ARBA00022679"/>
    </source>
</evidence>
<dbReference type="UniPathway" id="UPA00060">
    <property type="reaction ID" value="UER00141"/>
</dbReference>
<evidence type="ECO:0000259" key="12">
    <source>
        <dbReference type="Pfam" id="PF02581"/>
    </source>
</evidence>
<dbReference type="InterPro" id="IPR013785">
    <property type="entry name" value="Aldolase_TIM"/>
</dbReference>
<evidence type="ECO:0000256" key="5">
    <source>
        <dbReference type="ARBA" id="ARBA00022977"/>
    </source>
</evidence>
<comment type="function">
    <text evidence="9">Condenses 4-methyl-5-(beta-hydroxyethyl)thiazole monophosphate (THZ-P) and 2-methyl-4-amino-5-hydroxymethyl pyrimidine pyrophosphate (HMP-PP) to form thiamine monophosphate (TMP).</text>
</comment>
<sequence length="201" mass="20231">MSIGIYFVTPDGCDDALVRAALAGGAGMIQLRDKTATDAEMTAQARRLLPLCKAGGVPLIVNDRLDVALASGADGLHMGHGDGDPARMRAALGPGRHLGLSIEMSDQLGGMPAQGITLIGIGPVHATATKPDHAAPLGPDGAARIARRSPVPAVAIGGLSATDIPTLKRAGFAGVAVVSAIASAPDPEAATRALVQDWRTA</sequence>
<dbReference type="GO" id="GO:0005737">
    <property type="term" value="C:cytoplasm"/>
    <property type="evidence" value="ECO:0007669"/>
    <property type="project" value="TreeGrafter"/>
</dbReference>
<comment type="cofactor">
    <cofactor evidence="9">
        <name>Mg(2+)</name>
        <dbReference type="ChEBI" id="CHEBI:18420"/>
    </cofactor>
    <text evidence="9">Binds 1 Mg(2+) ion per subunit.</text>
</comment>
<evidence type="ECO:0000313" key="14">
    <source>
        <dbReference type="Proteomes" id="UP000199340"/>
    </source>
</evidence>
<reference evidence="13 14" key="1">
    <citation type="submission" date="2016-10" db="EMBL/GenBank/DDBJ databases">
        <authorList>
            <person name="de Groot N.N."/>
        </authorList>
    </citation>
    <scope>NUCLEOTIDE SEQUENCE [LARGE SCALE GENOMIC DNA]</scope>
    <source>
        <strain evidence="13 14">DSM 28010</strain>
    </source>
</reference>
<dbReference type="OrthoDB" id="9810880at2"/>
<feature type="binding site" evidence="9">
    <location>
        <position position="158"/>
    </location>
    <ligand>
        <name>2-[(2R,5Z)-2-carboxy-4-methylthiazol-5(2H)-ylidene]ethyl phosphate</name>
        <dbReference type="ChEBI" id="CHEBI:62899"/>
    </ligand>
</feature>
<evidence type="ECO:0000256" key="9">
    <source>
        <dbReference type="HAMAP-Rule" id="MF_00097"/>
    </source>
</evidence>
<dbReference type="NCBIfam" id="TIGR00693">
    <property type="entry name" value="thiE"/>
    <property type="match status" value="1"/>
</dbReference>
<dbReference type="AlphaFoldDB" id="A0A1G8QDW6"/>
<accession>A0A1G8QDW6</accession>
<dbReference type="PANTHER" id="PTHR20857">
    <property type="entry name" value="THIAMINE-PHOSPHATE PYROPHOSPHORYLASE"/>
    <property type="match status" value="1"/>
</dbReference>
<evidence type="ECO:0000313" key="13">
    <source>
        <dbReference type="EMBL" id="SDJ02818.1"/>
    </source>
</evidence>
<dbReference type="PANTHER" id="PTHR20857:SF15">
    <property type="entry name" value="THIAMINE-PHOSPHATE SYNTHASE"/>
    <property type="match status" value="1"/>
</dbReference>
<evidence type="ECO:0000256" key="1">
    <source>
        <dbReference type="ARBA" id="ARBA00005165"/>
    </source>
</evidence>
<dbReference type="GO" id="GO:0000287">
    <property type="term" value="F:magnesium ion binding"/>
    <property type="evidence" value="ECO:0007669"/>
    <property type="project" value="UniProtKB-UniRule"/>
</dbReference>
<keyword evidence="2 9" id="KW-0808">Transferase</keyword>
<dbReference type="EMBL" id="FNEB01000007">
    <property type="protein sequence ID" value="SDJ02818.1"/>
    <property type="molecule type" value="Genomic_DNA"/>
</dbReference>
<dbReference type="InterPro" id="IPR022998">
    <property type="entry name" value="ThiamineP_synth_TenI"/>
</dbReference>
<dbReference type="InterPro" id="IPR034291">
    <property type="entry name" value="TMP_synthase"/>
</dbReference>
<evidence type="ECO:0000256" key="10">
    <source>
        <dbReference type="RuleBase" id="RU003826"/>
    </source>
</evidence>
<dbReference type="SUPFAM" id="SSF51391">
    <property type="entry name" value="Thiamin phosphate synthase"/>
    <property type="match status" value="1"/>
</dbReference>
<comment type="catalytic activity">
    <reaction evidence="6 9 10">
        <text>4-methyl-5-(2-phosphooxyethyl)-thiazole + 4-amino-2-methyl-5-(diphosphooxymethyl)pyrimidine + H(+) = thiamine phosphate + diphosphate</text>
        <dbReference type="Rhea" id="RHEA:22328"/>
        <dbReference type="ChEBI" id="CHEBI:15378"/>
        <dbReference type="ChEBI" id="CHEBI:33019"/>
        <dbReference type="ChEBI" id="CHEBI:37575"/>
        <dbReference type="ChEBI" id="CHEBI:57841"/>
        <dbReference type="ChEBI" id="CHEBI:58296"/>
        <dbReference type="EC" id="2.5.1.3"/>
    </reaction>
</comment>
<name>A0A1G8QDW6_9RHOB</name>
<evidence type="ECO:0000256" key="7">
    <source>
        <dbReference type="ARBA" id="ARBA00047851"/>
    </source>
</evidence>
<dbReference type="HAMAP" id="MF_00097">
    <property type="entry name" value="TMP_synthase"/>
    <property type="match status" value="1"/>
</dbReference>
<dbReference type="GO" id="GO:0009229">
    <property type="term" value="P:thiamine diphosphate biosynthetic process"/>
    <property type="evidence" value="ECO:0007669"/>
    <property type="project" value="UniProtKB-UniRule"/>
</dbReference>
<feature type="binding site" evidence="9">
    <location>
        <position position="101"/>
    </location>
    <ligand>
        <name>4-amino-2-methyl-5-(diphosphooxymethyl)pyrimidine</name>
        <dbReference type="ChEBI" id="CHEBI:57841"/>
    </ligand>
</feature>
<feature type="binding site" evidence="9">
    <location>
        <begin position="127"/>
        <end position="129"/>
    </location>
    <ligand>
        <name>2-[(2R,5Z)-2-carboxy-4-methylthiazol-5(2H)-ylidene]ethyl phosphate</name>
        <dbReference type="ChEBI" id="CHEBI:62899"/>
    </ligand>
</feature>
<feature type="binding site" evidence="9">
    <location>
        <position position="62"/>
    </location>
    <ligand>
        <name>4-amino-2-methyl-5-(diphosphooxymethyl)pyrimidine</name>
        <dbReference type="ChEBI" id="CHEBI:57841"/>
    </ligand>
</feature>
<organism evidence="13 14">
    <name type="scientific">Lutimaribacter saemankumensis</name>
    <dbReference type="NCBI Taxonomy" id="490829"/>
    <lineage>
        <taxon>Bacteria</taxon>
        <taxon>Pseudomonadati</taxon>
        <taxon>Pseudomonadota</taxon>
        <taxon>Alphaproteobacteria</taxon>
        <taxon>Rhodobacterales</taxon>
        <taxon>Roseobacteraceae</taxon>
        <taxon>Lutimaribacter</taxon>
    </lineage>
</organism>
<evidence type="ECO:0000256" key="4">
    <source>
        <dbReference type="ARBA" id="ARBA00022842"/>
    </source>
</evidence>
<keyword evidence="14" id="KW-1185">Reference proteome</keyword>
<feature type="binding site" evidence="9">
    <location>
        <position position="130"/>
    </location>
    <ligand>
        <name>4-amino-2-methyl-5-(diphosphooxymethyl)pyrimidine</name>
        <dbReference type="ChEBI" id="CHEBI:57841"/>
    </ligand>
</feature>
<gene>
    <name evidence="9" type="primary">thiE</name>
    <name evidence="13" type="ORF">SAMN05421850_107225</name>
</gene>
<feature type="binding site" evidence="9">
    <location>
        <position position="63"/>
    </location>
    <ligand>
        <name>Mg(2+)</name>
        <dbReference type="ChEBI" id="CHEBI:18420"/>
    </ligand>
</feature>
<dbReference type="Gene3D" id="3.20.20.70">
    <property type="entry name" value="Aldolase class I"/>
    <property type="match status" value="1"/>
</dbReference>
<dbReference type="RefSeq" id="WP_090029377.1">
    <property type="nucleotide sequence ID" value="NZ_FNEB01000007.1"/>
</dbReference>
<evidence type="ECO:0000256" key="8">
    <source>
        <dbReference type="ARBA" id="ARBA00047883"/>
    </source>
</evidence>
<evidence type="ECO:0000256" key="6">
    <source>
        <dbReference type="ARBA" id="ARBA00047334"/>
    </source>
</evidence>